<evidence type="ECO:0000256" key="3">
    <source>
        <dbReference type="ARBA" id="ARBA00022679"/>
    </source>
</evidence>
<dbReference type="GO" id="GO:0005524">
    <property type="term" value="F:ATP binding"/>
    <property type="evidence" value="ECO:0007669"/>
    <property type="project" value="UniProtKB-UniRule"/>
</dbReference>
<organism evidence="8 9">
    <name type="scientific">Membranihabitans marinus</name>
    <dbReference type="NCBI Taxonomy" id="1227546"/>
    <lineage>
        <taxon>Bacteria</taxon>
        <taxon>Pseudomonadati</taxon>
        <taxon>Bacteroidota</taxon>
        <taxon>Saprospiria</taxon>
        <taxon>Saprospirales</taxon>
        <taxon>Saprospiraceae</taxon>
        <taxon>Membranihabitans</taxon>
    </lineage>
</organism>
<dbReference type="PANTHER" id="PTHR12213:SF0">
    <property type="entry name" value="CORRINOID ADENOSYLTRANSFERASE MMAB"/>
    <property type="match status" value="1"/>
</dbReference>
<accession>A0A953HJJ3</accession>
<reference evidence="8" key="1">
    <citation type="submission" date="2021-06" db="EMBL/GenBank/DDBJ databases">
        <title>44 bacteria genomes isolated from Dapeng, Shenzhen.</title>
        <authorList>
            <person name="Zheng W."/>
            <person name="Yu S."/>
            <person name="Huang Y."/>
        </authorList>
    </citation>
    <scope>NUCLEOTIDE SEQUENCE</scope>
    <source>
        <strain evidence="8">DP5N28-2</strain>
    </source>
</reference>
<keyword evidence="4 6" id="KW-0547">Nucleotide-binding</keyword>
<dbReference type="NCBIfam" id="TIGR00636">
    <property type="entry name" value="PduO_Nterm"/>
    <property type="match status" value="1"/>
</dbReference>
<evidence type="ECO:0000256" key="1">
    <source>
        <dbReference type="ARBA" id="ARBA00007487"/>
    </source>
</evidence>
<evidence type="ECO:0000256" key="6">
    <source>
        <dbReference type="RuleBase" id="RU366026"/>
    </source>
</evidence>
<name>A0A953HJJ3_9BACT</name>
<keyword evidence="6" id="KW-0169">Cobalamin biosynthesis</keyword>
<comment type="catalytic activity">
    <reaction evidence="6">
        <text>2 cob(II)alamin + reduced [electron-transfer flavoprotein] + 2 ATP = 2 adenosylcob(III)alamin + 2 triphosphate + oxidized [electron-transfer flavoprotein] + 3 H(+)</text>
        <dbReference type="Rhea" id="RHEA:28671"/>
        <dbReference type="Rhea" id="RHEA-COMP:10685"/>
        <dbReference type="Rhea" id="RHEA-COMP:10686"/>
        <dbReference type="ChEBI" id="CHEBI:15378"/>
        <dbReference type="ChEBI" id="CHEBI:16304"/>
        <dbReference type="ChEBI" id="CHEBI:18036"/>
        <dbReference type="ChEBI" id="CHEBI:18408"/>
        <dbReference type="ChEBI" id="CHEBI:30616"/>
        <dbReference type="ChEBI" id="CHEBI:57692"/>
        <dbReference type="ChEBI" id="CHEBI:58307"/>
        <dbReference type="EC" id="2.5.1.17"/>
    </reaction>
</comment>
<keyword evidence="5 6" id="KW-0067">ATP-binding</keyword>
<comment type="catalytic activity">
    <reaction evidence="6">
        <text>2 cob(II)yrinate a,c diamide + reduced [electron-transfer flavoprotein] + 2 ATP = 2 adenosylcob(III)yrinate a,c-diamide + 2 triphosphate + oxidized [electron-transfer flavoprotein] + 3 H(+)</text>
        <dbReference type="Rhea" id="RHEA:11528"/>
        <dbReference type="Rhea" id="RHEA-COMP:10685"/>
        <dbReference type="Rhea" id="RHEA-COMP:10686"/>
        <dbReference type="ChEBI" id="CHEBI:15378"/>
        <dbReference type="ChEBI" id="CHEBI:18036"/>
        <dbReference type="ChEBI" id="CHEBI:30616"/>
        <dbReference type="ChEBI" id="CHEBI:57692"/>
        <dbReference type="ChEBI" id="CHEBI:58307"/>
        <dbReference type="ChEBI" id="CHEBI:58503"/>
        <dbReference type="ChEBI" id="CHEBI:58537"/>
        <dbReference type="EC" id="2.5.1.17"/>
    </reaction>
</comment>
<comment type="subunit">
    <text evidence="2">Homotrimer.</text>
</comment>
<dbReference type="AlphaFoldDB" id="A0A953HJJ3"/>
<dbReference type="PANTHER" id="PTHR12213">
    <property type="entry name" value="CORRINOID ADENOSYLTRANSFERASE"/>
    <property type="match status" value="1"/>
</dbReference>
<evidence type="ECO:0000256" key="4">
    <source>
        <dbReference type="ARBA" id="ARBA00022741"/>
    </source>
</evidence>
<evidence type="ECO:0000256" key="5">
    <source>
        <dbReference type="ARBA" id="ARBA00022840"/>
    </source>
</evidence>
<keyword evidence="9" id="KW-1185">Reference proteome</keyword>
<dbReference type="GO" id="GO:0009236">
    <property type="term" value="P:cobalamin biosynthetic process"/>
    <property type="evidence" value="ECO:0007669"/>
    <property type="project" value="UniProtKB-UniRule"/>
</dbReference>
<dbReference type="SUPFAM" id="SSF89028">
    <property type="entry name" value="Cobalamin adenosyltransferase-like"/>
    <property type="match status" value="1"/>
</dbReference>
<dbReference type="GO" id="GO:0008817">
    <property type="term" value="F:corrinoid adenosyltransferase activity"/>
    <property type="evidence" value="ECO:0007669"/>
    <property type="project" value="UniProtKB-UniRule"/>
</dbReference>
<dbReference type="Gene3D" id="1.20.1200.10">
    <property type="entry name" value="Cobalamin adenosyltransferase-like"/>
    <property type="match status" value="1"/>
</dbReference>
<feature type="domain" description="Cobalamin adenosyltransferase-like" evidence="7">
    <location>
        <begin position="3"/>
        <end position="171"/>
    </location>
</feature>
<comment type="caution">
    <text evidence="8">The sequence shown here is derived from an EMBL/GenBank/DDBJ whole genome shotgun (WGS) entry which is preliminary data.</text>
</comment>
<dbReference type="Proteomes" id="UP000753961">
    <property type="component" value="Unassembled WGS sequence"/>
</dbReference>
<evidence type="ECO:0000256" key="2">
    <source>
        <dbReference type="ARBA" id="ARBA00011233"/>
    </source>
</evidence>
<keyword evidence="3 6" id="KW-0808">Transferase</keyword>
<comment type="pathway">
    <text evidence="6">Cofactor biosynthesis; adenosylcobalamin biosynthesis; adenosylcobalamin from cob(II)yrinate a,c-diamide: step 2/7.</text>
</comment>
<dbReference type="Pfam" id="PF01923">
    <property type="entry name" value="Cob_adeno_trans"/>
    <property type="match status" value="1"/>
</dbReference>
<comment type="similarity">
    <text evidence="1 6">Belongs to the Cob(I)alamin adenosyltransferase family.</text>
</comment>
<dbReference type="InterPro" id="IPR016030">
    <property type="entry name" value="CblAdoTrfase-like"/>
</dbReference>
<protein>
    <recommendedName>
        <fullName evidence="6">Corrinoid adenosyltransferase</fullName>
        <ecNumber evidence="6">2.5.1.17</ecNumber>
    </recommendedName>
    <alternativeName>
        <fullName evidence="6">Cob(II)alamin adenosyltransferase</fullName>
    </alternativeName>
    <alternativeName>
        <fullName evidence="6">Cob(II)yrinic acid a,c-diamide adenosyltransferase</fullName>
    </alternativeName>
    <alternativeName>
        <fullName evidence="6">Cobinamide/cobalamin adenosyltransferase</fullName>
    </alternativeName>
</protein>
<sequence>MKIYTKTGDKGQTSLLGGTRVSKADIRVEAYGTVDELNAFIANLKDLLNIDRMDEQVVSCLHKINKELFDIGSLLALESEEYKGKMAQFDPESIVVLEQQIDWMDDKLEKLHDFILPGGHPLVSSCHICRTVCRRAERRVVALAEDVPVEEDYITYLNRLSDYLFTLARYIALEYDVDEDRWHE</sequence>
<evidence type="ECO:0000259" key="7">
    <source>
        <dbReference type="Pfam" id="PF01923"/>
    </source>
</evidence>
<dbReference type="InterPro" id="IPR036451">
    <property type="entry name" value="CblAdoTrfase-like_sf"/>
</dbReference>
<dbReference type="EMBL" id="JAHVHU010000003">
    <property type="protein sequence ID" value="MBY5957039.1"/>
    <property type="molecule type" value="Genomic_DNA"/>
</dbReference>
<dbReference type="RefSeq" id="WP_222578563.1">
    <property type="nucleotide sequence ID" value="NZ_JAHVHU010000003.1"/>
</dbReference>
<evidence type="ECO:0000313" key="9">
    <source>
        <dbReference type="Proteomes" id="UP000753961"/>
    </source>
</evidence>
<evidence type="ECO:0000313" key="8">
    <source>
        <dbReference type="EMBL" id="MBY5957039.1"/>
    </source>
</evidence>
<proteinExistence type="inferred from homology"/>
<dbReference type="EC" id="2.5.1.17" evidence="6"/>
<gene>
    <name evidence="8" type="ORF">KUV50_02755</name>
</gene>
<dbReference type="FunFam" id="1.20.1200.10:FF:000001">
    <property type="entry name" value="Cob(I)yrinic acid a,c-diamide adenosyltransferase"/>
    <property type="match status" value="1"/>
</dbReference>
<dbReference type="InterPro" id="IPR029499">
    <property type="entry name" value="PduO-typ"/>
</dbReference>